<dbReference type="EMBL" id="LCZJ02000033">
    <property type="protein sequence ID" value="KTD84843.1"/>
    <property type="molecule type" value="Genomic_DNA"/>
</dbReference>
<proteinExistence type="predicted"/>
<dbReference type="Proteomes" id="UP000054709">
    <property type="component" value="Unassembled WGS sequence"/>
</dbReference>
<dbReference type="PANTHER" id="PTHR43792">
    <property type="entry name" value="GNAT FAMILY, PUTATIVE (AFU_ORTHOLOGUE AFUA_3G00765)-RELATED-RELATED"/>
    <property type="match status" value="1"/>
</dbReference>
<keyword evidence="3" id="KW-1185">Reference proteome</keyword>
<reference evidence="2 3" key="1">
    <citation type="journal article" date="2015" name="Int. Biodeterior. Biodegradation">
        <title>Physiological and genetic screening methods for the isolation of methyl tert-butyl ether-degrading bacteria for bioremediation purposes.</title>
        <authorList>
            <person name="Guisado I.M."/>
            <person name="Purswani J."/>
            <person name="Gonzalez Lopez J."/>
            <person name="Pozo C."/>
        </authorList>
    </citation>
    <scope>NUCLEOTIDE SEQUENCE [LARGE SCALE GENOMIC DNA]</scope>
    <source>
        <strain evidence="2 3">SH7</strain>
    </source>
</reference>
<evidence type="ECO:0000259" key="1">
    <source>
        <dbReference type="Pfam" id="PF13302"/>
    </source>
</evidence>
<comment type="caution">
    <text evidence="2">The sequence shown here is derived from an EMBL/GenBank/DDBJ whole genome shotgun (WGS) entry which is preliminary data.</text>
</comment>
<evidence type="ECO:0000313" key="2">
    <source>
        <dbReference type="EMBL" id="KTD84843.1"/>
    </source>
</evidence>
<dbReference type="OrthoDB" id="2636883at2"/>
<dbReference type="InterPro" id="IPR016181">
    <property type="entry name" value="Acyl_CoA_acyltransferase"/>
</dbReference>
<feature type="domain" description="N-acetyltransferase" evidence="1">
    <location>
        <begin position="19"/>
        <end position="156"/>
    </location>
</feature>
<evidence type="ECO:0000313" key="3">
    <source>
        <dbReference type="Proteomes" id="UP000054709"/>
    </source>
</evidence>
<accession>A0A0W1AU20</accession>
<protein>
    <recommendedName>
        <fullName evidence="1">N-acetyltransferase domain-containing protein</fullName>
    </recommendedName>
</protein>
<gene>
    <name evidence="2" type="ORF">UQ64_24725</name>
</gene>
<sequence length="180" mass="20226">MSTYEAVLFQTQQGVEVDLRMILPEDACHLQQLLSHPEVQAHIQIRTGAGSDLAQVEKLVNRMLFAFDPCALHAGIYLKEQQKLIGIVALQHWNRHEGKATLGYMLDPAFWGGGLATEAVGLFLNYSVHTLGITRIEGRCRGDNIRSERVMLKNGMMLERVMPRVGSLDDVMKVFTLLHK</sequence>
<dbReference type="Gene3D" id="3.40.630.30">
    <property type="match status" value="1"/>
</dbReference>
<dbReference type="GO" id="GO:0016747">
    <property type="term" value="F:acyltransferase activity, transferring groups other than amino-acyl groups"/>
    <property type="evidence" value="ECO:0007669"/>
    <property type="project" value="InterPro"/>
</dbReference>
<dbReference type="InterPro" id="IPR051531">
    <property type="entry name" value="N-acetyltransferase"/>
</dbReference>
<dbReference type="Pfam" id="PF13302">
    <property type="entry name" value="Acetyltransf_3"/>
    <property type="match status" value="1"/>
</dbReference>
<name>A0A0W1AU20_9BACL</name>
<dbReference type="RefSeq" id="WP_060625542.1">
    <property type="nucleotide sequence ID" value="NZ_LCZJ02000033.1"/>
</dbReference>
<dbReference type="InterPro" id="IPR000182">
    <property type="entry name" value="GNAT_dom"/>
</dbReference>
<organism evidence="2 3">
    <name type="scientific">Paenibacillus etheri</name>
    <dbReference type="NCBI Taxonomy" id="1306852"/>
    <lineage>
        <taxon>Bacteria</taxon>
        <taxon>Bacillati</taxon>
        <taxon>Bacillota</taxon>
        <taxon>Bacilli</taxon>
        <taxon>Bacillales</taxon>
        <taxon>Paenibacillaceae</taxon>
        <taxon>Paenibacillus</taxon>
    </lineage>
</organism>
<dbReference type="AlphaFoldDB" id="A0A0W1AU20"/>
<dbReference type="SUPFAM" id="SSF55729">
    <property type="entry name" value="Acyl-CoA N-acyltransferases (Nat)"/>
    <property type="match status" value="1"/>
</dbReference>